<sequence>MKKGFKIFYTWAMGSNFNTKFRFIGPWKWNEGAEDIMSNELFIVVKRSGGFVYLATYTLVPFFIFGTMSMALYAFYTIYDLFAFCFGRRSKVGTSKTCE</sequence>
<feature type="transmembrane region" description="Helical" evidence="1">
    <location>
        <begin position="51"/>
        <end position="76"/>
    </location>
</feature>
<keyword evidence="1" id="KW-0812">Transmembrane</keyword>
<gene>
    <name evidence="2" type="ORF">FCULG_00004338</name>
</gene>
<evidence type="ECO:0000313" key="3">
    <source>
        <dbReference type="Proteomes" id="UP000241587"/>
    </source>
</evidence>
<evidence type="ECO:0000313" key="2">
    <source>
        <dbReference type="EMBL" id="PTD12658.1"/>
    </source>
</evidence>
<dbReference type="Proteomes" id="UP000241587">
    <property type="component" value="Unassembled WGS sequence"/>
</dbReference>
<dbReference type="AlphaFoldDB" id="A0A2T4HA13"/>
<organism evidence="2 3">
    <name type="scientific">Fusarium culmorum</name>
    <dbReference type="NCBI Taxonomy" id="5516"/>
    <lineage>
        <taxon>Eukaryota</taxon>
        <taxon>Fungi</taxon>
        <taxon>Dikarya</taxon>
        <taxon>Ascomycota</taxon>
        <taxon>Pezizomycotina</taxon>
        <taxon>Sordariomycetes</taxon>
        <taxon>Hypocreomycetidae</taxon>
        <taxon>Hypocreales</taxon>
        <taxon>Nectriaceae</taxon>
        <taxon>Fusarium</taxon>
    </lineage>
</organism>
<dbReference type="OrthoDB" id="5047774at2759"/>
<proteinExistence type="predicted"/>
<keyword evidence="1" id="KW-0472">Membrane</keyword>
<comment type="caution">
    <text evidence="2">The sequence shown here is derived from an EMBL/GenBank/DDBJ whole genome shotgun (WGS) entry which is preliminary data.</text>
</comment>
<keyword evidence="1" id="KW-1133">Transmembrane helix</keyword>
<accession>A0A2T4HA13</accession>
<dbReference type="EMBL" id="PVEM01000001">
    <property type="protein sequence ID" value="PTD12658.1"/>
    <property type="molecule type" value="Genomic_DNA"/>
</dbReference>
<evidence type="ECO:0000256" key="1">
    <source>
        <dbReference type="SAM" id="Phobius"/>
    </source>
</evidence>
<name>A0A2T4HA13_FUSCU</name>
<keyword evidence="3" id="KW-1185">Reference proteome</keyword>
<protein>
    <submittedName>
        <fullName evidence="2">Uncharacterized protein</fullName>
    </submittedName>
</protein>
<reference evidence="2 3" key="1">
    <citation type="submission" date="2018-02" db="EMBL/GenBank/DDBJ databases">
        <title>Fusarium culmorum secondary metabolites in fungal-bacterial-plant interactions.</title>
        <authorList>
            <person name="Schmidt R."/>
        </authorList>
    </citation>
    <scope>NUCLEOTIDE SEQUENCE [LARGE SCALE GENOMIC DNA]</scope>
    <source>
        <strain evidence="2 3">PV</strain>
    </source>
</reference>